<keyword evidence="2" id="KW-0812">Transmembrane</keyword>
<feature type="transmembrane region" description="Helical" evidence="2">
    <location>
        <begin position="654"/>
        <end position="677"/>
    </location>
</feature>
<feature type="transmembrane region" description="Helical" evidence="2">
    <location>
        <begin position="151"/>
        <end position="174"/>
    </location>
</feature>
<evidence type="ECO:0000313" key="3">
    <source>
        <dbReference type="EMBL" id="KLO12651.1"/>
    </source>
</evidence>
<dbReference type="InParanoid" id="A0A0H2S727"/>
<dbReference type="AlphaFoldDB" id="A0A0H2S727"/>
<feature type="transmembrane region" description="Helical" evidence="2">
    <location>
        <begin position="541"/>
        <end position="559"/>
    </location>
</feature>
<sequence>MNSGSNEETGPDVKGADAAKRSCASVSKSELEVHRRATTSESFSRIKPSVVLLLLAASFALLHHIFYTHLKHKSLDPMAAELPKFLRNPGGVKLIGTIVAHATRVTLFIAISAIYTQIFWEKLRTQNFTMSQIDALFKCAQSPFHALTIRAAYASLALFLISFLAYATTLIVIITPGSLTVFPDFRRTSPCLVPSVPQSVLDTGTASVTAPLFDIPVEVLLSNSYLSPFRTNLAQCNNGASACAYNLSFVGPALRCEDVTNATDLSHLLHSDSLPLVAPTAIWYAPVELQDRMVGQTINMTIQSYDMTNGVLEATHCTAYRSTYEVGVFSERNSTVVHIWNTSLDSPLLVEDNLLSLYTRGSLDNFVGYIYAGPSGYVGKSYGIIQNSGLFSITSSGNHTWSGDIPHFLTSYVQNVSISLLSSDVHYRLNKGISEEPHFVDTTCSSTFTVYEYDSARLLLTYGVAFGISSLVVAYGLRLTLHNGSKTDVSFSDIIEIASEQLLSPSSSCQNDACDSVEKDADLSLKDTSKFGPVTYGAFKMATRIAAAFFCMATHHVYYRYLDGKSPSDSSGFFEERNSLVKSQTAVSDIGIALAYASQTFLVSAIYYASTQMIWRRIRSHDIQLSQLDALMRVQVNPFSPSVFFGAVRASPSVLLVSLLAALLVALSVITPGSIVLSDGVTHAKECTVKMPRNLTHIPAFHNSEARFTNPAPYYRSPIVKILSSGTYMPPLNLCPSESSGRVGCCSYSLEFVGPGLECEDVTTFSNGSSFTEFLPAKGYVWTNLFNASIQPQTDEESEAQVFIQSWDMRRSSYRAVNCSGVLRPYSLHVSHDSITSRIEVIDSRTIEPIPALKTPDYYSPTTFSSAYMHSILSTLSEAYIKIFVRNGRKELGVNFMMGNIGRPRLDGTFSWREDFAVALEEFAQNATLSLLSGRIFAFNPDDPDILEDAITTCNYKLIAYEYTPYRLFLSYGIALLFTTLCAIWGLMALKCNGNEESMEFSRFVRRIPNMMLGV</sequence>
<dbReference type="STRING" id="27342.A0A0H2S727"/>
<evidence type="ECO:0000256" key="1">
    <source>
        <dbReference type="SAM" id="MobiDB-lite"/>
    </source>
</evidence>
<feature type="region of interest" description="Disordered" evidence="1">
    <location>
        <begin position="1"/>
        <end position="21"/>
    </location>
</feature>
<feature type="transmembrane region" description="Helical" evidence="2">
    <location>
        <begin position="969"/>
        <end position="990"/>
    </location>
</feature>
<keyword evidence="2" id="KW-0472">Membrane</keyword>
<dbReference type="EMBL" id="KQ085973">
    <property type="protein sequence ID" value="KLO12651.1"/>
    <property type="molecule type" value="Genomic_DNA"/>
</dbReference>
<protein>
    <submittedName>
        <fullName evidence="3">Uncharacterized protein</fullName>
    </submittedName>
</protein>
<dbReference type="OrthoDB" id="5322539at2759"/>
<proteinExistence type="predicted"/>
<feature type="transmembrane region" description="Helical" evidence="2">
    <location>
        <begin position="459"/>
        <end position="477"/>
    </location>
</feature>
<name>A0A0H2S727_9AGAM</name>
<reference evidence="3 4" key="1">
    <citation type="submission" date="2015-04" db="EMBL/GenBank/DDBJ databases">
        <title>Complete genome sequence of Schizopora paradoxa KUC8140, a cosmopolitan wood degrader in East Asia.</title>
        <authorList>
            <consortium name="DOE Joint Genome Institute"/>
            <person name="Min B."/>
            <person name="Park H."/>
            <person name="Jang Y."/>
            <person name="Kim J.-J."/>
            <person name="Kim K.H."/>
            <person name="Pangilinan J."/>
            <person name="Lipzen A."/>
            <person name="Riley R."/>
            <person name="Grigoriev I.V."/>
            <person name="Spatafora J.W."/>
            <person name="Choi I.-G."/>
        </authorList>
    </citation>
    <scope>NUCLEOTIDE SEQUENCE [LARGE SCALE GENOMIC DNA]</scope>
    <source>
        <strain evidence="3 4">KUC8140</strain>
    </source>
</reference>
<dbReference type="PANTHER" id="PTHR35041:SF6">
    <property type="entry name" value="FORMYLMETHIONINE DEFORMYLASE-LIKE PROTEIN-RELATED"/>
    <property type="match status" value="1"/>
</dbReference>
<keyword evidence="4" id="KW-1185">Reference proteome</keyword>
<dbReference type="PANTHER" id="PTHR35041">
    <property type="entry name" value="MEDIATOR OF RNA POLYMERASE II TRANSCRIPTION SUBUNIT 1"/>
    <property type="match status" value="1"/>
</dbReference>
<dbReference type="Proteomes" id="UP000053477">
    <property type="component" value="Unassembled WGS sequence"/>
</dbReference>
<feature type="transmembrane region" description="Helical" evidence="2">
    <location>
        <begin position="90"/>
        <end position="115"/>
    </location>
</feature>
<feature type="transmembrane region" description="Helical" evidence="2">
    <location>
        <begin position="50"/>
        <end position="70"/>
    </location>
</feature>
<accession>A0A0H2S727</accession>
<keyword evidence="2" id="KW-1133">Transmembrane helix</keyword>
<evidence type="ECO:0000313" key="4">
    <source>
        <dbReference type="Proteomes" id="UP000053477"/>
    </source>
</evidence>
<organism evidence="3 4">
    <name type="scientific">Schizopora paradoxa</name>
    <dbReference type="NCBI Taxonomy" id="27342"/>
    <lineage>
        <taxon>Eukaryota</taxon>
        <taxon>Fungi</taxon>
        <taxon>Dikarya</taxon>
        <taxon>Basidiomycota</taxon>
        <taxon>Agaricomycotina</taxon>
        <taxon>Agaricomycetes</taxon>
        <taxon>Hymenochaetales</taxon>
        <taxon>Schizoporaceae</taxon>
        <taxon>Schizopora</taxon>
    </lineage>
</organism>
<feature type="transmembrane region" description="Helical" evidence="2">
    <location>
        <begin position="590"/>
        <end position="609"/>
    </location>
</feature>
<evidence type="ECO:0000256" key="2">
    <source>
        <dbReference type="SAM" id="Phobius"/>
    </source>
</evidence>
<gene>
    <name evidence="3" type="ORF">SCHPADRAFT_941026</name>
</gene>